<keyword evidence="5 8" id="KW-0067">ATP-binding</keyword>
<dbReference type="GO" id="GO:0016301">
    <property type="term" value="F:kinase activity"/>
    <property type="evidence" value="ECO:0007669"/>
    <property type="project" value="UniProtKB-KW"/>
</dbReference>
<organism evidence="10 11">
    <name type="scientific">Camelliibacillus cellulosilyticus</name>
    <dbReference type="NCBI Taxonomy" id="2174486"/>
    <lineage>
        <taxon>Bacteria</taxon>
        <taxon>Bacillati</taxon>
        <taxon>Bacillota</taxon>
        <taxon>Bacilli</taxon>
        <taxon>Bacillales</taxon>
        <taxon>Sporolactobacillaceae</taxon>
        <taxon>Camelliibacillus</taxon>
    </lineage>
</organism>
<dbReference type="PANTHER" id="PTHR21299:SF2">
    <property type="entry name" value="CYTIDYLATE KINASE"/>
    <property type="match status" value="1"/>
</dbReference>
<evidence type="ECO:0000256" key="1">
    <source>
        <dbReference type="ARBA" id="ARBA00009427"/>
    </source>
</evidence>
<protein>
    <recommendedName>
        <fullName evidence="8">Cytidylate kinase</fullName>
        <shortName evidence="8">CK</shortName>
        <ecNumber evidence="8">2.7.4.25</ecNumber>
    </recommendedName>
    <alternativeName>
        <fullName evidence="8">Cytidine monophosphate kinase</fullName>
        <shortName evidence="8">CMP kinase</shortName>
    </alternativeName>
</protein>
<reference evidence="11" key="1">
    <citation type="journal article" date="2019" name="Int. J. Syst. Evol. Microbiol.">
        <title>The Global Catalogue of Microorganisms (GCM) 10K type strain sequencing project: providing services to taxonomists for standard genome sequencing and annotation.</title>
        <authorList>
            <consortium name="The Broad Institute Genomics Platform"/>
            <consortium name="The Broad Institute Genome Sequencing Center for Infectious Disease"/>
            <person name="Wu L."/>
            <person name="Ma J."/>
        </authorList>
    </citation>
    <scope>NUCLEOTIDE SEQUENCE [LARGE SCALE GENOMIC DNA]</scope>
    <source>
        <strain evidence="11">CGMCC 1.16306</strain>
    </source>
</reference>
<evidence type="ECO:0000256" key="7">
    <source>
        <dbReference type="ARBA" id="ARBA00048478"/>
    </source>
</evidence>
<dbReference type="PANTHER" id="PTHR21299">
    <property type="entry name" value="CYTIDYLATE KINASE/PANTOATE-BETA-ALANINE LIGASE"/>
    <property type="match status" value="1"/>
</dbReference>
<feature type="binding site" evidence="8">
    <location>
        <begin position="9"/>
        <end position="17"/>
    </location>
    <ligand>
        <name>ATP</name>
        <dbReference type="ChEBI" id="CHEBI:30616"/>
    </ligand>
</feature>
<evidence type="ECO:0000259" key="9">
    <source>
        <dbReference type="Pfam" id="PF02224"/>
    </source>
</evidence>
<keyword evidence="11" id="KW-1185">Reference proteome</keyword>
<keyword evidence="2 8" id="KW-0808">Transferase</keyword>
<comment type="subcellular location">
    <subcellularLocation>
        <location evidence="8">Cytoplasm</location>
    </subcellularLocation>
</comment>
<keyword evidence="8" id="KW-0963">Cytoplasm</keyword>
<keyword evidence="3 8" id="KW-0547">Nucleotide-binding</keyword>
<name>A0ABV9GKP4_9BACL</name>
<evidence type="ECO:0000256" key="6">
    <source>
        <dbReference type="ARBA" id="ARBA00047615"/>
    </source>
</evidence>
<keyword evidence="4 8" id="KW-0418">Kinase</keyword>
<dbReference type="Proteomes" id="UP001596022">
    <property type="component" value="Unassembled WGS sequence"/>
</dbReference>
<evidence type="ECO:0000256" key="2">
    <source>
        <dbReference type="ARBA" id="ARBA00022679"/>
    </source>
</evidence>
<dbReference type="RefSeq" id="WP_376844848.1">
    <property type="nucleotide sequence ID" value="NZ_JBHSFW010000001.1"/>
</dbReference>
<sequence length="223" mass="24855">MGLQIAIDGPAAAGKSTVAKKIADTMGYIYIDTGAMYRAATYKALRNGVDVQNGPALKNMLQETEIDLIPSDNGQTVHLDGKDITNDIRTPEVNRHVSDVSRHPEVREEMVARQQALAMAGGVVMDGRDIGTRVMPNADVKIYMKASVEQRATRRYKEQIKKGIQTPFDELKKEIALRDERDRRQLQMAADAIEIDTTALTVDQVVEAIMAIIKERIYQRESL</sequence>
<dbReference type="Gene3D" id="3.40.50.300">
    <property type="entry name" value="P-loop containing nucleotide triphosphate hydrolases"/>
    <property type="match status" value="1"/>
</dbReference>
<comment type="similarity">
    <text evidence="1 8">Belongs to the cytidylate kinase family. Type 1 subfamily.</text>
</comment>
<dbReference type="InterPro" id="IPR027417">
    <property type="entry name" value="P-loop_NTPase"/>
</dbReference>
<gene>
    <name evidence="8 10" type="primary">cmk</name>
    <name evidence="10" type="ORF">ACFO4N_03680</name>
</gene>
<comment type="catalytic activity">
    <reaction evidence="6 8">
        <text>dCMP + ATP = dCDP + ADP</text>
        <dbReference type="Rhea" id="RHEA:25094"/>
        <dbReference type="ChEBI" id="CHEBI:30616"/>
        <dbReference type="ChEBI" id="CHEBI:57566"/>
        <dbReference type="ChEBI" id="CHEBI:58593"/>
        <dbReference type="ChEBI" id="CHEBI:456216"/>
        <dbReference type="EC" id="2.7.4.25"/>
    </reaction>
</comment>
<evidence type="ECO:0000313" key="11">
    <source>
        <dbReference type="Proteomes" id="UP001596022"/>
    </source>
</evidence>
<evidence type="ECO:0000256" key="5">
    <source>
        <dbReference type="ARBA" id="ARBA00022840"/>
    </source>
</evidence>
<feature type="domain" description="Cytidylate kinase" evidence="9">
    <location>
        <begin position="5"/>
        <end position="214"/>
    </location>
</feature>
<evidence type="ECO:0000256" key="3">
    <source>
        <dbReference type="ARBA" id="ARBA00022741"/>
    </source>
</evidence>
<comment type="caution">
    <text evidence="10">The sequence shown here is derived from an EMBL/GenBank/DDBJ whole genome shotgun (WGS) entry which is preliminary data.</text>
</comment>
<dbReference type="EMBL" id="JBHSFW010000001">
    <property type="protein sequence ID" value="MFC4617826.1"/>
    <property type="molecule type" value="Genomic_DNA"/>
</dbReference>
<dbReference type="Pfam" id="PF02224">
    <property type="entry name" value="Cytidylate_kin"/>
    <property type="match status" value="1"/>
</dbReference>
<evidence type="ECO:0000256" key="4">
    <source>
        <dbReference type="ARBA" id="ARBA00022777"/>
    </source>
</evidence>
<comment type="catalytic activity">
    <reaction evidence="7 8">
        <text>CMP + ATP = CDP + ADP</text>
        <dbReference type="Rhea" id="RHEA:11600"/>
        <dbReference type="ChEBI" id="CHEBI:30616"/>
        <dbReference type="ChEBI" id="CHEBI:58069"/>
        <dbReference type="ChEBI" id="CHEBI:60377"/>
        <dbReference type="ChEBI" id="CHEBI:456216"/>
        <dbReference type="EC" id="2.7.4.25"/>
    </reaction>
</comment>
<accession>A0ABV9GKP4</accession>
<dbReference type="CDD" id="cd02020">
    <property type="entry name" value="CMPK"/>
    <property type="match status" value="1"/>
</dbReference>
<dbReference type="InterPro" id="IPR011994">
    <property type="entry name" value="Cytidylate_kinase_dom"/>
</dbReference>
<dbReference type="NCBIfam" id="TIGR00017">
    <property type="entry name" value="cmk"/>
    <property type="match status" value="1"/>
</dbReference>
<evidence type="ECO:0000256" key="8">
    <source>
        <dbReference type="HAMAP-Rule" id="MF_00238"/>
    </source>
</evidence>
<dbReference type="HAMAP" id="MF_00238">
    <property type="entry name" value="Cytidyl_kinase_type1"/>
    <property type="match status" value="1"/>
</dbReference>
<dbReference type="InterPro" id="IPR003136">
    <property type="entry name" value="Cytidylate_kin"/>
</dbReference>
<evidence type="ECO:0000313" key="10">
    <source>
        <dbReference type="EMBL" id="MFC4617826.1"/>
    </source>
</evidence>
<dbReference type="EC" id="2.7.4.25" evidence="8"/>
<dbReference type="SUPFAM" id="SSF52540">
    <property type="entry name" value="P-loop containing nucleoside triphosphate hydrolases"/>
    <property type="match status" value="1"/>
</dbReference>
<proteinExistence type="inferred from homology"/>